<dbReference type="PRINTS" id="PR00320">
    <property type="entry name" value="GPROTEINBRPT"/>
</dbReference>
<dbReference type="STRING" id="33528.ENSGAFP00000017650"/>
<evidence type="ECO:0000256" key="4">
    <source>
        <dbReference type="ARBA" id="ARBA00022737"/>
    </source>
</evidence>
<keyword evidence="11" id="KW-1185">Reference proteome</keyword>
<dbReference type="PANTHER" id="PTHR22842">
    <property type="entry name" value="WD40 REPEAT PROTEIN"/>
    <property type="match status" value="1"/>
</dbReference>
<evidence type="ECO:0000256" key="7">
    <source>
        <dbReference type="ARBA" id="ARBA00042222"/>
    </source>
</evidence>
<dbReference type="Gene3D" id="2.130.10.10">
    <property type="entry name" value="YVTN repeat-like/Quinoprotein amine dehydrogenase"/>
    <property type="match status" value="1"/>
</dbReference>
<evidence type="ECO:0000256" key="3">
    <source>
        <dbReference type="ARBA" id="ARBA00022574"/>
    </source>
</evidence>
<feature type="region of interest" description="Disordered" evidence="9">
    <location>
        <begin position="321"/>
        <end position="340"/>
    </location>
</feature>
<dbReference type="InterPro" id="IPR051980">
    <property type="entry name" value="WD_repeat_MORG1"/>
</dbReference>
<comment type="similarity">
    <text evidence="5">Belongs to the WD repeat MORG1 family.</text>
</comment>
<evidence type="ECO:0000256" key="5">
    <source>
        <dbReference type="ARBA" id="ARBA00038145"/>
    </source>
</evidence>
<dbReference type="Proteomes" id="UP000250572">
    <property type="component" value="Unassembled WGS sequence"/>
</dbReference>
<keyword evidence="4" id="KW-0677">Repeat</keyword>
<gene>
    <name evidence="10" type="ORF">CCH79_00015118</name>
</gene>
<dbReference type="PROSITE" id="PS00678">
    <property type="entry name" value="WD_REPEATS_1"/>
    <property type="match status" value="1"/>
</dbReference>
<evidence type="ECO:0000313" key="11">
    <source>
        <dbReference type="Proteomes" id="UP000250572"/>
    </source>
</evidence>
<evidence type="ECO:0000256" key="9">
    <source>
        <dbReference type="SAM" id="MobiDB-lite"/>
    </source>
</evidence>
<organism evidence="10 11">
    <name type="scientific">Gambusia affinis</name>
    <name type="common">Western mosquitofish</name>
    <name type="synonym">Heterandria affinis</name>
    <dbReference type="NCBI Taxonomy" id="33528"/>
    <lineage>
        <taxon>Eukaryota</taxon>
        <taxon>Metazoa</taxon>
        <taxon>Chordata</taxon>
        <taxon>Craniata</taxon>
        <taxon>Vertebrata</taxon>
        <taxon>Euteleostomi</taxon>
        <taxon>Actinopterygii</taxon>
        <taxon>Neopterygii</taxon>
        <taxon>Teleostei</taxon>
        <taxon>Neoteleostei</taxon>
        <taxon>Acanthomorphata</taxon>
        <taxon>Ovalentaria</taxon>
        <taxon>Atherinomorphae</taxon>
        <taxon>Cyprinodontiformes</taxon>
        <taxon>Poeciliidae</taxon>
        <taxon>Poeciliinae</taxon>
        <taxon>Gambusia</taxon>
    </lineage>
</organism>
<evidence type="ECO:0000256" key="1">
    <source>
        <dbReference type="ARBA" id="ARBA00004496"/>
    </source>
</evidence>
<evidence type="ECO:0000256" key="2">
    <source>
        <dbReference type="ARBA" id="ARBA00022490"/>
    </source>
</evidence>
<dbReference type="EMBL" id="NHOQ01000160">
    <property type="protein sequence ID" value="PWA32558.1"/>
    <property type="molecule type" value="Genomic_DNA"/>
</dbReference>
<dbReference type="Pfam" id="PF00400">
    <property type="entry name" value="WD40"/>
    <property type="match status" value="5"/>
</dbReference>
<sequence>MQLWCPVGKAASEPALEGRRWRQLWPTSAFFCDRPLVTKVETLAVGSGVDGNYLLSCGSDKSLKLWSVGRGTLLKTYSGHGYEVLDADGSYDNSQLCSCSSDKSVILWDVATGQVTRKLRGHAGKVNCVQFNEEATVILSGSIDGTVRCWDTKSRRNEPIQVLDEARDSISSLKVSQHELLTGSVDGRVRRYDLRMGQLHVDLISSPITCVCFSQDGQCTLSSSLDSKVRLLDKSTGEMLGEYTGHKMKGYKLDCCLSSKDTHVLSCSEDGHVYCWDLVEGSLSLKLPVGKAVVQSLSFHPTETCLLTAMEGRVQVWGAQPEEAQPEEAQDDTPTSSALSHLTLPYSSGSGPFSVCTAARGGREFLHLVPAVRVVEEGHVLVVSGPAARHAVPRLSGGRLREPPAEQQVAEREVVVGAGAGARPPAVLEQDRLVRVVAQPQVSHLQQDGAEAAVGVGSRAPRPDRDWLISGGFPLDSFGC</sequence>
<evidence type="ECO:0000313" key="10">
    <source>
        <dbReference type="EMBL" id="PWA32558.1"/>
    </source>
</evidence>
<protein>
    <recommendedName>
        <fullName evidence="6">WD repeat domain-containing protein 83</fullName>
    </recommendedName>
    <alternativeName>
        <fullName evidence="7">Mitogen-activated protein kinase organizer 1</fullName>
    </alternativeName>
</protein>
<dbReference type="InterPro" id="IPR015943">
    <property type="entry name" value="WD40/YVTN_repeat-like_dom_sf"/>
</dbReference>
<dbReference type="InterPro" id="IPR019775">
    <property type="entry name" value="WD40_repeat_CS"/>
</dbReference>
<keyword evidence="2" id="KW-0963">Cytoplasm</keyword>
<evidence type="ECO:0000256" key="6">
    <source>
        <dbReference type="ARBA" id="ARBA00040453"/>
    </source>
</evidence>
<dbReference type="InterPro" id="IPR036322">
    <property type="entry name" value="WD40_repeat_dom_sf"/>
</dbReference>
<dbReference type="SUPFAM" id="SSF50978">
    <property type="entry name" value="WD40 repeat-like"/>
    <property type="match status" value="1"/>
</dbReference>
<dbReference type="PROSITE" id="PS50294">
    <property type="entry name" value="WD_REPEATS_REGION"/>
    <property type="match status" value="1"/>
</dbReference>
<feature type="repeat" description="WD" evidence="8">
    <location>
        <begin position="77"/>
        <end position="118"/>
    </location>
</feature>
<dbReference type="FunFam" id="2.130.10.10:FF:000273">
    <property type="entry name" value="WD repeat domain-containing protein 83"/>
    <property type="match status" value="1"/>
</dbReference>
<feature type="repeat" description="WD" evidence="8">
    <location>
        <begin position="50"/>
        <end position="76"/>
    </location>
</feature>
<reference evidence="10 11" key="1">
    <citation type="journal article" date="2018" name="G3 (Bethesda)">
        <title>A High-Quality Reference Genome for the Invasive Mosquitofish Gambusia affinis Using a Chicago Library.</title>
        <authorList>
            <person name="Hoffberg S.L."/>
            <person name="Troendle N.J."/>
            <person name="Glenn T.C."/>
            <person name="Mahmud O."/>
            <person name="Louha S."/>
            <person name="Chalopin D."/>
            <person name="Bennetzen J.L."/>
            <person name="Mauricio R."/>
        </authorList>
    </citation>
    <scope>NUCLEOTIDE SEQUENCE [LARGE SCALE GENOMIC DNA]</scope>
    <source>
        <strain evidence="10">NE01/NJP1002.9</strain>
        <tissue evidence="10">Muscle</tissue>
    </source>
</reference>
<feature type="repeat" description="WD" evidence="8">
    <location>
        <begin position="119"/>
        <end position="160"/>
    </location>
</feature>
<dbReference type="SMART" id="SM00320">
    <property type="entry name" value="WD40"/>
    <property type="match status" value="7"/>
</dbReference>
<name>A0A315WTV3_GAMAF</name>
<dbReference type="GO" id="GO:0071013">
    <property type="term" value="C:catalytic step 2 spliceosome"/>
    <property type="evidence" value="ECO:0007669"/>
    <property type="project" value="TreeGrafter"/>
</dbReference>
<dbReference type="InterPro" id="IPR001680">
    <property type="entry name" value="WD40_rpt"/>
</dbReference>
<dbReference type="GO" id="GO:0005737">
    <property type="term" value="C:cytoplasm"/>
    <property type="evidence" value="ECO:0007669"/>
    <property type="project" value="UniProtKB-SubCell"/>
</dbReference>
<comment type="caution">
    <text evidence="10">The sequence shown here is derived from an EMBL/GenBank/DDBJ whole genome shotgun (WGS) entry which is preliminary data.</text>
</comment>
<evidence type="ECO:0000256" key="8">
    <source>
        <dbReference type="PROSITE-ProRule" id="PRU00221"/>
    </source>
</evidence>
<comment type="subcellular location">
    <subcellularLocation>
        <location evidence="1">Cytoplasm</location>
    </subcellularLocation>
</comment>
<dbReference type="PROSITE" id="PS50082">
    <property type="entry name" value="WD_REPEATS_2"/>
    <property type="match status" value="3"/>
</dbReference>
<dbReference type="InterPro" id="IPR020472">
    <property type="entry name" value="WD40_PAC1"/>
</dbReference>
<dbReference type="PANTHER" id="PTHR22842:SF3">
    <property type="entry name" value="WD REPEAT DOMAIN-CONTAINING PROTEIN 83"/>
    <property type="match status" value="1"/>
</dbReference>
<keyword evidence="3 8" id="KW-0853">WD repeat</keyword>
<dbReference type="CDD" id="cd00200">
    <property type="entry name" value="WD40"/>
    <property type="match status" value="1"/>
</dbReference>
<dbReference type="AlphaFoldDB" id="A0A315WTV3"/>
<accession>A0A315WTV3</accession>
<proteinExistence type="inferred from homology"/>
<dbReference type="GO" id="GO:0000398">
    <property type="term" value="P:mRNA splicing, via spliceosome"/>
    <property type="evidence" value="ECO:0007669"/>
    <property type="project" value="TreeGrafter"/>
</dbReference>